<keyword evidence="9" id="KW-0289">Folate biosynthesis</keyword>
<evidence type="ECO:0000256" key="10">
    <source>
        <dbReference type="ARBA" id="ARBA00029409"/>
    </source>
</evidence>
<keyword evidence="8" id="KW-0067">ATP-binding</keyword>
<evidence type="ECO:0000259" key="13">
    <source>
        <dbReference type="Pfam" id="PF01288"/>
    </source>
</evidence>
<evidence type="ECO:0000256" key="5">
    <source>
        <dbReference type="ARBA" id="ARBA00022679"/>
    </source>
</evidence>
<dbReference type="Proteomes" id="UP001279642">
    <property type="component" value="Unassembled WGS sequence"/>
</dbReference>
<evidence type="ECO:0000256" key="4">
    <source>
        <dbReference type="ARBA" id="ARBA00016218"/>
    </source>
</evidence>
<evidence type="ECO:0000256" key="7">
    <source>
        <dbReference type="ARBA" id="ARBA00022777"/>
    </source>
</evidence>
<comment type="function">
    <text evidence="10">Catalyzes the transfer of pyrophosphate from adenosine triphosphate (ATP) to 6-hydroxymethyl-7,8-dihydropterin, an enzymatic step in folate biosynthesis pathway.</text>
</comment>
<protein>
    <recommendedName>
        <fullName evidence="4">2-amino-4-hydroxy-6-hydroxymethyldihydropteridine pyrophosphokinase</fullName>
        <ecNumber evidence="3">2.7.6.3</ecNumber>
    </recommendedName>
    <alternativeName>
        <fullName evidence="11">6-hydroxymethyl-7,8-dihydropterin pyrophosphokinase</fullName>
    </alternativeName>
    <alternativeName>
        <fullName evidence="12">7,8-dihydro-6-hydroxymethylpterin-pyrophosphokinase</fullName>
    </alternativeName>
</protein>
<evidence type="ECO:0000256" key="1">
    <source>
        <dbReference type="ARBA" id="ARBA00005051"/>
    </source>
</evidence>
<name>A0ABU5EDK2_9PROT</name>
<accession>A0ABU5EDK2</accession>
<reference evidence="14 15" key="1">
    <citation type="journal article" date="2016" name="Antonie Van Leeuwenhoek">
        <title>Dongia soli sp. nov., isolated from soil from Dokdo, Korea.</title>
        <authorList>
            <person name="Kim D.U."/>
            <person name="Lee H."/>
            <person name="Kim H."/>
            <person name="Kim S.G."/>
            <person name="Ka J.O."/>
        </authorList>
    </citation>
    <scope>NUCLEOTIDE SEQUENCE [LARGE SCALE GENOMIC DNA]</scope>
    <source>
        <strain evidence="14 15">D78</strain>
    </source>
</reference>
<dbReference type="PANTHER" id="PTHR43071:SF1">
    <property type="entry name" value="2-AMINO-4-HYDROXY-6-HYDROXYMETHYLDIHYDROPTERIDINE PYROPHOSPHOKINASE"/>
    <property type="match status" value="1"/>
</dbReference>
<evidence type="ECO:0000256" key="12">
    <source>
        <dbReference type="ARBA" id="ARBA00033413"/>
    </source>
</evidence>
<proteinExistence type="inferred from homology"/>
<comment type="similarity">
    <text evidence="2">Belongs to the HPPK family.</text>
</comment>
<evidence type="ECO:0000256" key="6">
    <source>
        <dbReference type="ARBA" id="ARBA00022741"/>
    </source>
</evidence>
<organism evidence="14 15">
    <name type="scientific">Dongia soli</name>
    <dbReference type="NCBI Taxonomy" id="600628"/>
    <lineage>
        <taxon>Bacteria</taxon>
        <taxon>Pseudomonadati</taxon>
        <taxon>Pseudomonadota</taxon>
        <taxon>Alphaproteobacteria</taxon>
        <taxon>Rhodospirillales</taxon>
        <taxon>Dongiaceae</taxon>
        <taxon>Dongia</taxon>
    </lineage>
</organism>
<dbReference type="NCBIfam" id="TIGR01498">
    <property type="entry name" value="folK"/>
    <property type="match status" value="1"/>
</dbReference>
<keyword evidence="15" id="KW-1185">Reference proteome</keyword>
<dbReference type="EC" id="2.7.6.3" evidence="3"/>
<evidence type="ECO:0000256" key="9">
    <source>
        <dbReference type="ARBA" id="ARBA00022909"/>
    </source>
</evidence>
<evidence type="ECO:0000313" key="15">
    <source>
        <dbReference type="Proteomes" id="UP001279642"/>
    </source>
</evidence>
<gene>
    <name evidence="14" type="primary">folK</name>
    <name evidence="14" type="ORF">SMD27_14890</name>
</gene>
<evidence type="ECO:0000256" key="8">
    <source>
        <dbReference type="ARBA" id="ARBA00022840"/>
    </source>
</evidence>
<comment type="pathway">
    <text evidence="1">Cofactor biosynthesis; tetrahydrofolate biosynthesis; 2-amino-4-hydroxy-6-hydroxymethyl-7,8-dihydropteridine diphosphate from 7,8-dihydroneopterin triphosphate: step 4/4.</text>
</comment>
<sequence length="169" mass="18459">MPGHDLSYVGLGANLTHPTFGPPVATLDMAVAALVEMGLMLVAKSPWYESAPVPLADQPWYVNGVVALRSSLNAVEMLQRLHEVEARFGRVRSVVNAPRVVDLDLLDHHGEIRDGETPPILPHPRLAARGFVLLPLRDIAPHWHHPVTQQGVAELILALPQDQVARPLS</sequence>
<dbReference type="GO" id="GO:0003848">
    <property type="term" value="F:2-amino-4-hydroxy-6-hydroxymethyldihydropteridine diphosphokinase activity"/>
    <property type="evidence" value="ECO:0007669"/>
    <property type="project" value="UniProtKB-EC"/>
</dbReference>
<dbReference type="Gene3D" id="3.30.70.560">
    <property type="entry name" value="7,8-Dihydro-6-hydroxymethylpterin-pyrophosphokinase HPPK"/>
    <property type="match status" value="1"/>
</dbReference>
<keyword evidence="6" id="KW-0547">Nucleotide-binding</keyword>
<evidence type="ECO:0000256" key="3">
    <source>
        <dbReference type="ARBA" id="ARBA00013253"/>
    </source>
</evidence>
<dbReference type="InterPro" id="IPR000550">
    <property type="entry name" value="Hppk"/>
</dbReference>
<dbReference type="SUPFAM" id="SSF55083">
    <property type="entry name" value="6-hydroxymethyl-7,8-dihydropterin pyrophosphokinase, HPPK"/>
    <property type="match status" value="1"/>
</dbReference>
<dbReference type="InterPro" id="IPR035907">
    <property type="entry name" value="Hppk_sf"/>
</dbReference>
<dbReference type="RefSeq" id="WP_320509204.1">
    <property type="nucleotide sequence ID" value="NZ_JAXCLW010000004.1"/>
</dbReference>
<keyword evidence="7" id="KW-0418">Kinase</keyword>
<dbReference type="PANTHER" id="PTHR43071">
    <property type="entry name" value="2-AMINO-4-HYDROXY-6-HYDROXYMETHYLDIHYDROPTERIDINE PYROPHOSPHOKINASE"/>
    <property type="match status" value="1"/>
</dbReference>
<comment type="caution">
    <text evidence="14">The sequence shown here is derived from an EMBL/GenBank/DDBJ whole genome shotgun (WGS) entry which is preliminary data.</text>
</comment>
<evidence type="ECO:0000256" key="2">
    <source>
        <dbReference type="ARBA" id="ARBA00005810"/>
    </source>
</evidence>
<evidence type="ECO:0000256" key="11">
    <source>
        <dbReference type="ARBA" id="ARBA00029766"/>
    </source>
</evidence>
<dbReference type="CDD" id="cd00483">
    <property type="entry name" value="HPPK"/>
    <property type="match status" value="1"/>
</dbReference>
<dbReference type="EMBL" id="JAXCLW010000004">
    <property type="protein sequence ID" value="MDY0884130.1"/>
    <property type="molecule type" value="Genomic_DNA"/>
</dbReference>
<keyword evidence="5 14" id="KW-0808">Transferase</keyword>
<dbReference type="Pfam" id="PF01288">
    <property type="entry name" value="HPPK"/>
    <property type="match status" value="1"/>
</dbReference>
<feature type="domain" description="7,8-dihydro-6-hydroxymethylpterin-pyrophosphokinase" evidence="13">
    <location>
        <begin position="8"/>
        <end position="141"/>
    </location>
</feature>
<evidence type="ECO:0000313" key="14">
    <source>
        <dbReference type="EMBL" id="MDY0884130.1"/>
    </source>
</evidence>